<dbReference type="GO" id="GO:0005524">
    <property type="term" value="F:ATP binding"/>
    <property type="evidence" value="ECO:0007669"/>
    <property type="project" value="UniProtKB-KW"/>
</dbReference>
<keyword evidence="4" id="KW-0067">ATP-binding</keyword>
<proteinExistence type="inferred from homology"/>
<dbReference type="SUPFAM" id="SSF81271">
    <property type="entry name" value="TGS-like"/>
    <property type="match status" value="1"/>
</dbReference>
<dbReference type="PROSITE" id="PS51880">
    <property type="entry name" value="TGS"/>
    <property type="match status" value="1"/>
</dbReference>
<dbReference type="GO" id="GO:0005737">
    <property type="term" value="C:cytoplasm"/>
    <property type="evidence" value="ECO:0007669"/>
    <property type="project" value="TreeGrafter"/>
</dbReference>
<dbReference type="SUPFAM" id="SSF52540">
    <property type="entry name" value="P-loop containing nucleoside triphosphate hydrolases"/>
    <property type="match status" value="1"/>
</dbReference>
<dbReference type="InterPro" id="IPR006073">
    <property type="entry name" value="GTP-bd"/>
</dbReference>
<dbReference type="CDD" id="cd01900">
    <property type="entry name" value="YchF"/>
    <property type="match status" value="1"/>
</dbReference>
<accession>A0A645CG25</accession>
<evidence type="ECO:0000313" key="7">
    <source>
        <dbReference type="EMBL" id="MPM75880.1"/>
    </source>
</evidence>
<comment type="caution">
    <text evidence="7">The sequence shown here is derived from an EMBL/GenBank/DDBJ whole genome shotgun (WGS) entry which is preliminary data.</text>
</comment>
<dbReference type="PANTHER" id="PTHR23305">
    <property type="entry name" value="OBG GTPASE FAMILY"/>
    <property type="match status" value="1"/>
</dbReference>
<dbReference type="GO" id="GO:0005525">
    <property type="term" value="F:GTP binding"/>
    <property type="evidence" value="ECO:0007669"/>
    <property type="project" value="InterPro"/>
</dbReference>
<dbReference type="Gene3D" id="1.10.150.300">
    <property type="entry name" value="TGS-like domain"/>
    <property type="match status" value="1"/>
</dbReference>
<dbReference type="Gene3D" id="3.10.20.30">
    <property type="match status" value="1"/>
</dbReference>
<keyword evidence="2" id="KW-0479">Metal-binding</keyword>
<feature type="domain" description="OBG-type G" evidence="5">
    <location>
        <begin position="1"/>
        <end position="255"/>
    </location>
</feature>
<dbReference type="FunFam" id="3.10.20.30:FF:000001">
    <property type="entry name" value="Ribosome-binding ATPase YchF"/>
    <property type="match status" value="1"/>
</dbReference>
<dbReference type="EMBL" id="VSSQ01026927">
    <property type="protein sequence ID" value="MPM75880.1"/>
    <property type="molecule type" value="Genomic_DNA"/>
</dbReference>
<sequence length="362" mass="40195">MKIGLIGLPSVGKTTLFNLLTGSDQEVAGFSTGKVDANLGIAKIPDERIDFLSQMYEPKKTTYATIEVIDVPGLVSGSSTGKGVGNQFLDNIRKTDALIHIIRAFKSDDVIHVEGSIDPMRDIETINMELLFADLGAIDNRIERIQTSKKVTKENLAELEVLKKCKEGLENGLLIHNLNLSDEEKDHLKTFGFLSEKPMILVVNVDEDQLRADDYPSKEALMEHSKNVDTPLIQLCIKSELEIAKLDPEDREMFLEDLGITESGVDKLSRTAYEYLGLISFLTAGNDEVRAWTINKGTSARKAAGKIHSDIEKGFIRAEVCKFSNLKELGSMQKVKEKGLATLEGKEYIVEDGDIINFRFNV</sequence>
<organism evidence="7">
    <name type="scientific">bioreactor metagenome</name>
    <dbReference type="NCBI Taxonomy" id="1076179"/>
    <lineage>
        <taxon>unclassified sequences</taxon>
        <taxon>metagenomes</taxon>
        <taxon>ecological metagenomes</taxon>
    </lineage>
</organism>
<dbReference type="InterPro" id="IPR027417">
    <property type="entry name" value="P-loop_NTPase"/>
</dbReference>
<dbReference type="HAMAP" id="MF_00944">
    <property type="entry name" value="YchF_OLA1_ATPase"/>
    <property type="match status" value="1"/>
</dbReference>
<dbReference type="InterPro" id="IPR013029">
    <property type="entry name" value="YchF_C"/>
</dbReference>
<keyword evidence="3" id="KW-0547">Nucleotide-binding</keyword>
<dbReference type="FunFam" id="1.10.150.300:FF:000001">
    <property type="entry name" value="Ribosome-binding ATPase YchF"/>
    <property type="match status" value="1"/>
</dbReference>
<comment type="cofactor">
    <cofactor evidence="1">
        <name>Mg(2+)</name>
        <dbReference type="ChEBI" id="CHEBI:18420"/>
    </cofactor>
</comment>
<evidence type="ECO:0000259" key="5">
    <source>
        <dbReference type="PROSITE" id="PS51710"/>
    </source>
</evidence>
<dbReference type="InterPro" id="IPR004095">
    <property type="entry name" value="TGS"/>
</dbReference>
<evidence type="ECO:0000256" key="3">
    <source>
        <dbReference type="ARBA" id="ARBA00022741"/>
    </source>
</evidence>
<dbReference type="InterPro" id="IPR012675">
    <property type="entry name" value="Beta-grasp_dom_sf"/>
</dbReference>
<dbReference type="InterPro" id="IPR031167">
    <property type="entry name" value="G_OBG"/>
</dbReference>
<dbReference type="Pfam" id="PF01926">
    <property type="entry name" value="MMR_HSR1"/>
    <property type="match status" value="1"/>
</dbReference>
<evidence type="ECO:0000256" key="4">
    <source>
        <dbReference type="ARBA" id="ARBA00022840"/>
    </source>
</evidence>
<dbReference type="PROSITE" id="PS51710">
    <property type="entry name" value="G_OBG"/>
    <property type="match status" value="1"/>
</dbReference>
<dbReference type="Gene3D" id="3.40.50.300">
    <property type="entry name" value="P-loop containing nucleotide triphosphate hydrolases"/>
    <property type="match status" value="1"/>
</dbReference>
<evidence type="ECO:0000259" key="6">
    <source>
        <dbReference type="PROSITE" id="PS51880"/>
    </source>
</evidence>
<dbReference type="GO" id="GO:0046872">
    <property type="term" value="F:metal ion binding"/>
    <property type="evidence" value="ECO:0007669"/>
    <property type="project" value="UniProtKB-KW"/>
</dbReference>
<protein>
    <submittedName>
        <fullName evidence="7">Ribosome-binding ATPase YchF</fullName>
    </submittedName>
</protein>
<dbReference type="InterPro" id="IPR023192">
    <property type="entry name" value="TGS-like_dom_sf"/>
</dbReference>
<dbReference type="PANTHER" id="PTHR23305:SF18">
    <property type="entry name" value="OBG-TYPE G DOMAIN-CONTAINING PROTEIN"/>
    <property type="match status" value="1"/>
</dbReference>
<dbReference type="InterPro" id="IPR012676">
    <property type="entry name" value="TGS-like"/>
</dbReference>
<dbReference type="AlphaFoldDB" id="A0A645CG25"/>
<dbReference type="PRINTS" id="PR00326">
    <property type="entry name" value="GTP1OBG"/>
</dbReference>
<dbReference type="NCBIfam" id="TIGR00092">
    <property type="entry name" value="redox-regulated ATPase YchF"/>
    <property type="match status" value="1"/>
</dbReference>
<reference evidence="7" key="1">
    <citation type="submission" date="2019-08" db="EMBL/GenBank/DDBJ databases">
        <authorList>
            <person name="Kucharzyk K."/>
            <person name="Murdoch R.W."/>
            <person name="Higgins S."/>
            <person name="Loffler F."/>
        </authorList>
    </citation>
    <scope>NUCLEOTIDE SEQUENCE</scope>
</reference>
<dbReference type="Pfam" id="PF06071">
    <property type="entry name" value="YchF-GTPase_C"/>
    <property type="match status" value="1"/>
</dbReference>
<dbReference type="GO" id="GO:0016887">
    <property type="term" value="F:ATP hydrolysis activity"/>
    <property type="evidence" value="ECO:0007669"/>
    <property type="project" value="InterPro"/>
</dbReference>
<dbReference type="CDD" id="cd04867">
    <property type="entry name" value="TGS_YchF_OLA1"/>
    <property type="match status" value="1"/>
</dbReference>
<dbReference type="PIRSF" id="PIRSF006641">
    <property type="entry name" value="CHP00092"/>
    <property type="match status" value="1"/>
</dbReference>
<evidence type="ECO:0000256" key="2">
    <source>
        <dbReference type="ARBA" id="ARBA00022723"/>
    </source>
</evidence>
<dbReference type="InterPro" id="IPR041706">
    <property type="entry name" value="YchF_N"/>
</dbReference>
<gene>
    <name evidence="7" type="primary">ychF_42</name>
    <name evidence="7" type="ORF">SDC9_122874</name>
</gene>
<evidence type="ECO:0000256" key="1">
    <source>
        <dbReference type="ARBA" id="ARBA00001946"/>
    </source>
</evidence>
<name>A0A645CG25_9ZZZZ</name>
<feature type="domain" description="TGS" evidence="6">
    <location>
        <begin position="277"/>
        <end position="360"/>
    </location>
</feature>
<dbReference type="InterPro" id="IPR004396">
    <property type="entry name" value="ATPase_YchF/OLA1"/>
</dbReference>